<name>A0A3L7JGU6_9BACI</name>
<evidence type="ECO:0000313" key="4">
    <source>
        <dbReference type="Proteomes" id="UP000276770"/>
    </source>
</evidence>
<dbReference type="PROSITE" id="PS50234">
    <property type="entry name" value="VWFA"/>
    <property type="match status" value="1"/>
</dbReference>
<evidence type="ECO:0000313" key="3">
    <source>
        <dbReference type="EMBL" id="RLQ90007.1"/>
    </source>
</evidence>
<dbReference type="AlphaFoldDB" id="A0A3L7JGU6"/>
<dbReference type="EMBL" id="RCVZ01000031">
    <property type="protein sequence ID" value="RLQ90007.1"/>
    <property type="molecule type" value="Genomic_DNA"/>
</dbReference>
<reference evidence="3 4" key="1">
    <citation type="submission" date="2018-10" db="EMBL/GenBank/DDBJ databases">
        <title>Falsibacillus sp. genome draft.</title>
        <authorList>
            <person name="Shi S."/>
        </authorList>
    </citation>
    <scope>NUCLEOTIDE SEQUENCE [LARGE SCALE GENOMIC DNA]</scope>
    <source>
        <strain evidence="3 4">GY 10110</strain>
    </source>
</reference>
<organism evidence="3 4">
    <name type="scientific">Falsibacillus albus</name>
    <dbReference type="NCBI Taxonomy" id="2478915"/>
    <lineage>
        <taxon>Bacteria</taxon>
        <taxon>Bacillati</taxon>
        <taxon>Bacillota</taxon>
        <taxon>Bacilli</taxon>
        <taxon>Bacillales</taxon>
        <taxon>Bacillaceae</taxon>
        <taxon>Falsibacillus</taxon>
    </lineage>
</organism>
<feature type="chain" id="PRO_5018010713" evidence="1">
    <location>
        <begin position="26"/>
        <end position="464"/>
    </location>
</feature>
<protein>
    <submittedName>
        <fullName evidence="3">VWA domain-containing protein</fullName>
    </submittedName>
</protein>
<proteinExistence type="predicted"/>
<keyword evidence="1" id="KW-0732">Signal</keyword>
<dbReference type="InterPro" id="IPR002035">
    <property type="entry name" value="VWF_A"/>
</dbReference>
<feature type="domain" description="VWFA" evidence="2">
    <location>
        <begin position="160"/>
        <end position="351"/>
    </location>
</feature>
<comment type="caution">
    <text evidence="3">The sequence shown here is derived from an EMBL/GenBank/DDBJ whole genome shotgun (WGS) entry which is preliminary data.</text>
</comment>
<sequence>MNRFKQFVLLAAASLFLAGCQEQTAKTNEPKNHQTEQSTNKEIVIADASAKELVNADAGDLYQKYIGEKSFSKAPDDYRQATDDAIDAYLKSLDRKETKKWDKQKWVQSMTSSLETGYRGGAEDISSYKVVYDKLRLPDGRLLQDVGMNEITKKQDKKVNVALLIDSSGSMKAQVGGESKMALAKKSLERLAKELPDSVHVSLIAFGYKGTGSDADKEMSCKAVDTFYPLQSFNEAKFSDSLSKFNPSGWTPLAASIEMANRQLSDKQGENTENFIYVVSDGIETCGGDPVAAARKAKQEQTNVKINIIGFDVDSKADQQLKQVAEAGGGEYSSVKTKQQLTNIENIWKEAINKNTWRWWAVHNFSSTTWKTVDHYNAMNSFSSKYLAMSNQEENRFLSAMDRLQKEKLIDSDQRSAIINILDSRQKKIKDYLNDLVTKKRTKIKTESNDIDQKLHVIEKQVGI</sequence>
<dbReference type="PROSITE" id="PS51257">
    <property type="entry name" value="PROKAR_LIPOPROTEIN"/>
    <property type="match status" value="1"/>
</dbReference>
<dbReference type="Gene3D" id="3.40.50.410">
    <property type="entry name" value="von Willebrand factor, type A domain"/>
    <property type="match status" value="1"/>
</dbReference>
<gene>
    <name evidence="3" type="ORF">D9X91_21990</name>
</gene>
<accession>A0A3L7JGU6</accession>
<dbReference type="InterPro" id="IPR036465">
    <property type="entry name" value="vWFA_dom_sf"/>
</dbReference>
<dbReference type="SMART" id="SM00327">
    <property type="entry name" value="VWA"/>
    <property type="match status" value="1"/>
</dbReference>
<evidence type="ECO:0000256" key="1">
    <source>
        <dbReference type="SAM" id="SignalP"/>
    </source>
</evidence>
<dbReference type="RefSeq" id="WP_121682804.1">
    <property type="nucleotide sequence ID" value="NZ_RCVZ01000031.1"/>
</dbReference>
<dbReference type="Pfam" id="PF00092">
    <property type="entry name" value="VWA"/>
    <property type="match status" value="1"/>
</dbReference>
<dbReference type="Proteomes" id="UP000276770">
    <property type="component" value="Unassembled WGS sequence"/>
</dbReference>
<dbReference type="OrthoDB" id="9783818at2"/>
<dbReference type="SUPFAM" id="SSF53300">
    <property type="entry name" value="vWA-like"/>
    <property type="match status" value="1"/>
</dbReference>
<evidence type="ECO:0000259" key="2">
    <source>
        <dbReference type="PROSITE" id="PS50234"/>
    </source>
</evidence>
<feature type="signal peptide" evidence="1">
    <location>
        <begin position="1"/>
        <end position="25"/>
    </location>
</feature>
<keyword evidence="4" id="KW-1185">Reference proteome</keyword>